<dbReference type="AlphaFoldDB" id="A0A3N7HYM9"/>
<evidence type="ECO:0000256" key="5">
    <source>
        <dbReference type="ARBA" id="ARBA00022553"/>
    </source>
</evidence>
<dbReference type="InterPro" id="IPR036890">
    <property type="entry name" value="HATPase_C_sf"/>
</dbReference>
<evidence type="ECO:0000256" key="7">
    <source>
        <dbReference type="ARBA" id="ARBA00022692"/>
    </source>
</evidence>
<keyword evidence="9" id="KW-0547">Nucleotide-binding</keyword>
<dbReference type="Gene3D" id="1.10.287.130">
    <property type="match status" value="1"/>
</dbReference>
<keyword evidence="12 23" id="KW-1133">Transmembrane helix</keyword>
<dbReference type="GO" id="GO:0000155">
    <property type="term" value="F:phosphorelay sensor kinase activity"/>
    <property type="evidence" value="ECO:0007669"/>
    <property type="project" value="InterPro"/>
</dbReference>
<dbReference type="InterPro" id="IPR008207">
    <property type="entry name" value="Sig_transdc_His_kin_Hpt_dom"/>
</dbReference>
<evidence type="ECO:0000256" key="4">
    <source>
        <dbReference type="ARBA" id="ARBA00022475"/>
    </source>
</evidence>
<evidence type="ECO:0000313" key="29">
    <source>
        <dbReference type="Proteomes" id="UP000267464"/>
    </source>
</evidence>
<evidence type="ECO:0000256" key="9">
    <source>
        <dbReference type="ARBA" id="ARBA00022741"/>
    </source>
</evidence>
<dbReference type="PROSITE" id="PS50110">
    <property type="entry name" value="RESPONSE_REGULATORY"/>
    <property type="match status" value="2"/>
</dbReference>
<dbReference type="SMART" id="SM00448">
    <property type="entry name" value="REC"/>
    <property type="match status" value="2"/>
</dbReference>
<comment type="function">
    <text evidence="16">Member of the two-component regulatory system BvgS/BvgA. Phosphorylates BvgA via a four-step phosphorelay in response to environmental signals.</text>
</comment>
<reference evidence="28 29" key="2">
    <citation type="submission" date="2018-12" db="EMBL/GenBank/DDBJ databases">
        <title>Rhizobacter gummiphilus sp. nov., a rubber-degrading bacterium isolated from the soil of a botanical garden in Japan.</title>
        <authorList>
            <person name="Shunsuke S.S."/>
        </authorList>
    </citation>
    <scope>NUCLEOTIDE SEQUENCE [LARGE SCALE GENOMIC DNA]</scope>
    <source>
        <strain evidence="28 29">S-16</strain>
    </source>
</reference>
<dbReference type="PROSITE" id="PS50109">
    <property type="entry name" value="HIS_KIN"/>
    <property type="match status" value="1"/>
</dbReference>
<evidence type="ECO:0000256" key="12">
    <source>
        <dbReference type="ARBA" id="ARBA00022989"/>
    </source>
</evidence>
<keyword evidence="5 21" id="KW-0597">Phosphoprotein</keyword>
<keyword evidence="15 23" id="KW-0472">Membrane</keyword>
<dbReference type="SUPFAM" id="SSF55874">
    <property type="entry name" value="ATPase domain of HSP90 chaperone/DNA topoisomerase II/histidine kinase"/>
    <property type="match status" value="1"/>
</dbReference>
<dbReference type="SMART" id="SM00086">
    <property type="entry name" value="PAC"/>
    <property type="match status" value="1"/>
</dbReference>
<dbReference type="GO" id="GO:0005886">
    <property type="term" value="C:plasma membrane"/>
    <property type="evidence" value="ECO:0007669"/>
    <property type="project" value="UniProtKB-SubCell"/>
</dbReference>
<keyword evidence="14" id="KW-0843">Virulence</keyword>
<keyword evidence="11" id="KW-0067">ATP-binding</keyword>
<dbReference type="Gene3D" id="3.30.565.10">
    <property type="entry name" value="Histidine kinase-like ATPase, C-terminal domain"/>
    <property type="match status" value="1"/>
</dbReference>
<evidence type="ECO:0000256" key="19">
    <source>
        <dbReference type="ARBA" id="ARBA00070152"/>
    </source>
</evidence>
<dbReference type="InterPro" id="IPR005467">
    <property type="entry name" value="His_kinase_dom"/>
</dbReference>
<feature type="domain" description="PAC" evidence="26">
    <location>
        <begin position="309"/>
        <end position="361"/>
    </location>
</feature>
<evidence type="ECO:0000259" key="24">
    <source>
        <dbReference type="PROSITE" id="PS50109"/>
    </source>
</evidence>
<keyword evidence="8" id="KW-0732">Signal</keyword>
<gene>
    <name evidence="28" type="ORF">DZC73_04085</name>
</gene>
<dbReference type="SMART" id="SM00387">
    <property type="entry name" value="HATPase_c"/>
    <property type="match status" value="1"/>
</dbReference>
<dbReference type="InterPro" id="IPR036641">
    <property type="entry name" value="HPT_dom_sf"/>
</dbReference>
<dbReference type="Pfam" id="PF01627">
    <property type="entry name" value="Hpt"/>
    <property type="match status" value="1"/>
</dbReference>
<name>A0A3N7HYM9_9BURK</name>
<feature type="domain" description="Histidine kinase" evidence="24">
    <location>
        <begin position="404"/>
        <end position="626"/>
    </location>
</feature>
<feature type="coiled-coil region" evidence="22">
    <location>
        <begin position="352"/>
        <end position="397"/>
    </location>
</feature>
<dbReference type="FunFam" id="3.30.565.10:FF:000010">
    <property type="entry name" value="Sensor histidine kinase RcsC"/>
    <property type="match status" value="1"/>
</dbReference>
<evidence type="ECO:0000256" key="8">
    <source>
        <dbReference type="ARBA" id="ARBA00022729"/>
    </source>
</evidence>
<evidence type="ECO:0000259" key="27">
    <source>
        <dbReference type="PROSITE" id="PS50894"/>
    </source>
</evidence>
<evidence type="ECO:0000256" key="15">
    <source>
        <dbReference type="ARBA" id="ARBA00023136"/>
    </source>
</evidence>
<evidence type="ECO:0000256" key="17">
    <source>
        <dbReference type="ARBA" id="ARBA00064003"/>
    </source>
</evidence>
<evidence type="ECO:0000256" key="6">
    <source>
        <dbReference type="ARBA" id="ARBA00022679"/>
    </source>
</evidence>
<dbReference type="RefSeq" id="WP_124538893.1">
    <property type="nucleotide sequence ID" value="NZ_QUSW01000001.1"/>
</dbReference>
<comment type="subcellular location">
    <subcellularLocation>
        <location evidence="2">Cell membrane</location>
        <topology evidence="2">Multi-pass membrane protein</topology>
    </subcellularLocation>
</comment>
<dbReference type="CDD" id="cd00130">
    <property type="entry name" value="PAS"/>
    <property type="match status" value="1"/>
</dbReference>
<dbReference type="InterPro" id="IPR003594">
    <property type="entry name" value="HATPase_dom"/>
</dbReference>
<dbReference type="InterPro" id="IPR003661">
    <property type="entry name" value="HisK_dim/P_dom"/>
</dbReference>
<keyword evidence="13" id="KW-0902">Two-component regulatory system</keyword>
<dbReference type="Gene3D" id="2.10.70.100">
    <property type="match status" value="1"/>
</dbReference>
<protein>
    <recommendedName>
        <fullName evidence="18">Sensory/regulatory protein RpfC</fullName>
        <ecNumber evidence="3">2.7.13.3</ecNumber>
    </recommendedName>
    <alternativeName>
        <fullName evidence="19">Virulence sensor protein BvgS</fullName>
    </alternativeName>
</protein>
<evidence type="ECO:0000256" key="23">
    <source>
        <dbReference type="SAM" id="Phobius"/>
    </source>
</evidence>
<dbReference type="CDD" id="cd00082">
    <property type="entry name" value="HisKA"/>
    <property type="match status" value="1"/>
</dbReference>
<evidence type="ECO:0000256" key="10">
    <source>
        <dbReference type="ARBA" id="ARBA00022777"/>
    </source>
</evidence>
<feature type="modified residue" description="4-aspartylphosphate" evidence="21">
    <location>
        <position position="844"/>
    </location>
</feature>
<evidence type="ECO:0000256" key="13">
    <source>
        <dbReference type="ARBA" id="ARBA00023012"/>
    </source>
</evidence>
<dbReference type="InterPro" id="IPR036097">
    <property type="entry name" value="HisK_dim/P_sf"/>
</dbReference>
<dbReference type="SUPFAM" id="SSF55785">
    <property type="entry name" value="PYP-like sensor domain (PAS domain)"/>
    <property type="match status" value="1"/>
</dbReference>
<evidence type="ECO:0000259" key="26">
    <source>
        <dbReference type="PROSITE" id="PS50113"/>
    </source>
</evidence>
<dbReference type="InterPro" id="IPR001610">
    <property type="entry name" value="PAC"/>
</dbReference>
<dbReference type="InterPro" id="IPR001789">
    <property type="entry name" value="Sig_transdc_resp-reg_receiver"/>
</dbReference>
<organism evidence="28 29">
    <name type="scientific">Piscinibacter terrae</name>
    <dbReference type="NCBI Taxonomy" id="2496871"/>
    <lineage>
        <taxon>Bacteria</taxon>
        <taxon>Pseudomonadati</taxon>
        <taxon>Pseudomonadota</taxon>
        <taxon>Betaproteobacteria</taxon>
        <taxon>Burkholderiales</taxon>
        <taxon>Sphaerotilaceae</taxon>
        <taxon>Piscinibacter</taxon>
    </lineage>
</organism>
<evidence type="ECO:0000256" key="21">
    <source>
        <dbReference type="PROSITE-ProRule" id="PRU00169"/>
    </source>
</evidence>
<evidence type="ECO:0000256" key="20">
    <source>
        <dbReference type="PROSITE-ProRule" id="PRU00110"/>
    </source>
</evidence>
<dbReference type="InterPro" id="IPR000014">
    <property type="entry name" value="PAS"/>
</dbReference>
<evidence type="ECO:0000313" key="28">
    <source>
        <dbReference type="EMBL" id="RQP26221.1"/>
    </source>
</evidence>
<evidence type="ECO:0000259" key="25">
    <source>
        <dbReference type="PROSITE" id="PS50110"/>
    </source>
</evidence>
<sequence length="1047" mass="114268">MKNRKLSIAAMLSVALVTVVTVLLGAFATVYYASERDRQWEELRSALSVSADQQAAALALPMWNLDAPHIMAVIRSGMRPREVESIVAGTDGKTYAQGRDAQWQLASPVAPPVAAPGLLEERDISYRGQVIGHLRLAGSARFLEADLAARRRSIIAFILVLDAALVASLYLLLWQLLLKPVKGLEQFAASVRDDGSEAAEPPQMLFVGELATLRDSIRGMIDMLDARYRALHDSEERLKLATGSANIGIWDWDVVKNDLVWDEQMYRQYGIKPDTFSGAYEAWSAALAPDQFEHATAAVKAALRGDRPFATEFVIRRPDGESRIIQAAAITIRDDHGKALRMVGVNYDITDRKRAQQEVIALNAQLEQRVSERTAQLEAAMNQLANARDDAESATRAKSEFLANMSHEIRTPMNAILGMTDLALRGEMAPKQRGYLTKARAAAESLLVIINDILDFSKIEAGKLDMEASAFQLQGVLDRVTAIVGMKAQEKGLELLLNTSPEVPRALVGDPLRLEQVLINLCSNAVKFTAQGEIVVVTVKSVMTDDEHITLRFSVRDTGVGMGEEQMKGLFQPFNQLDASTTRRYGGTGLGLAISKKLVGLMGGEIGVKSQLGKGSDFFFTATFALVKDDADTAEAVQPVQGLRDLRILVVDDSANSRDIFQSLLRGLGYRPTMASVAGDGLAEIERAAPERPYDLVLLDWKMPEIDGFEFAHRVRAMANIRQPRIIMVTAYGDDALMRRAAADKLDGCLTKPVNAAALLDSINSAFGAALAQAASTETPSDGSRAPASLRGRQVLLVEDNEFNQIVASELLTDVAGMEVVVAANGQDAVQYVRSRHFDAVLMDVQMPVMDGYQATALIRHDAARRSLPIIAMTAHAMARDREKCLAVGMNDYVTKPFDPAELFSVLAKWIAIDRGLERAAPVTGDTSRDTGHGVSFELGLHRCLGRHELYERILSRFLASRLDDARDIRAALVAHDLDRAAGIAHSIISTAGTIGAEALSDAARALQLAIDAGELNRLPALVEVFSQRHAQVTEELRSFFEHQRSA</sequence>
<dbReference type="SUPFAM" id="SSF52172">
    <property type="entry name" value="CheY-like"/>
    <property type="match status" value="2"/>
</dbReference>
<dbReference type="Pfam" id="PF00072">
    <property type="entry name" value="Response_reg"/>
    <property type="match status" value="2"/>
</dbReference>
<dbReference type="Gene3D" id="3.40.50.2300">
    <property type="match status" value="2"/>
</dbReference>
<dbReference type="OrthoDB" id="5290456at2"/>
<dbReference type="SMART" id="SM00388">
    <property type="entry name" value="HisKA"/>
    <property type="match status" value="1"/>
</dbReference>
<dbReference type="PANTHER" id="PTHR45339">
    <property type="entry name" value="HYBRID SIGNAL TRANSDUCTION HISTIDINE KINASE J"/>
    <property type="match status" value="1"/>
</dbReference>
<evidence type="ECO:0000256" key="1">
    <source>
        <dbReference type="ARBA" id="ARBA00000085"/>
    </source>
</evidence>
<feature type="domain" description="Response regulatory" evidence="25">
    <location>
        <begin position="647"/>
        <end position="767"/>
    </location>
</feature>
<dbReference type="PANTHER" id="PTHR45339:SF1">
    <property type="entry name" value="HYBRID SIGNAL TRANSDUCTION HISTIDINE KINASE J"/>
    <property type="match status" value="1"/>
</dbReference>
<keyword evidence="10" id="KW-0418">Kinase</keyword>
<feature type="modified residue" description="Phosphohistidine" evidence="20">
    <location>
        <position position="986"/>
    </location>
</feature>
<reference evidence="28 29" key="1">
    <citation type="submission" date="2018-08" db="EMBL/GenBank/DDBJ databases">
        <authorList>
            <person name="Khan S.A."/>
            <person name="Jeon C.O."/>
            <person name="Chun B.H."/>
            <person name="Jeong S.E."/>
        </authorList>
    </citation>
    <scope>NUCLEOTIDE SEQUENCE [LARGE SCALE GENOMIC DNA]</scope>
    <source>
        <strain evidence="28 29">S-16</strain>
    </source>
</reference>
<dbReference type="Gene3D" id="3.30.450.20">
    <property type="entry name" value="PAS domain"/>
    <property type="match status" value="1"/>
</dbReference>
<feature type="modified residue" description="4-aspartylphosphate" evidence="21">
    <location>
        <position position="700"/>
    </location>
</feature>
<keyword evidence="4" id="KW-1003">Cell membrane</keyword>
<accession>A0A3N7HYM9</accession>
<dbReference type="NCBIfam" id="TIGR00229">
    <property type="entry name" value="sensory_box"/>
    <property type="match status" value="1"/>
</dbReference>
<dbReference type="Gene3D" id="1.20.120.160">
    <property type="entry name" value="HPT domain"/>
    <property type="match status" value="1"/>
</dbReference>
<dbReference type="GO" id="GO:0005524">
    <property type="term" value="F:ATP binding"/>
    <property type="evidence" value="ECO:0007669"/>
    <property type="project" value="UniProtKB-KW"/>
</dbReference>
<evidence type="ECO:0000256" key="11">
    <source>
        <dbReference type="ARBA" id="ARBA00022840"/>
    </source>
</evidence>
<dbReference type="CDD" id="cd17546">
    <property type="entry name" value="REC_hyHK_CKI1_RcsC-like"/>
    <property type="match status" value="2"/>
</dbReference>
<feature type="domain" description="HPt" evidence="27">
    <location>
        <begin position="947"/>
        <end position="1040"/>
    </location>
</feature>
<evidence type="ECO:0000256" key="16">
    <source>
        <dbReference type="ARBA" id="ARBA00058004"/>
    </source>
</evidence>
<keyword evidence="29" id="KW-1185">Reference proteome</keyword>
<dbReference type="FunFam" id="1.10.287.130:FF:000002">
    <property type="entry name" value="Two-component osmosensing histidine kinase"/>
    <property type="match status" value="1"/>
</dbReference>
<dbReference type="PRINTS" id="PR00344">
    <property type="entry name" value="BCTRLSENSOR"/>
</dbReference>
<keyword evidence="22" id="KW-0175">Coiled coil</keyword>
<comment type="caution">
    <text evidence="28">The sequence shown here is derived from an EMBL/GenBank/DDBJ whole genome shotgun (WGS) entry which is preliminary data.</text>
</comment>
<dbReference type="InterPro" id="IPR000700">
    <property type="entry name" value="PAS-assoc_C"/>
</dbReference>
<dbReference type="InterPro" id="IPR035965">
    <property type="entry name" value="PAS-like_dom_sf"/>
</dbReference>
<dbReference type="EMBL" id="QUSW01000001">
    <property type="protein sequence ID" value="RQP26221.1"/>
    <property type="molecule type" value="Genomic_DNA"/>
</dbReference>
<evidence type="ECO:0000256" key="22">
    <source>
        <dbReference type="SAM" id="Coils"/>
    </source>
</evidence>
<evidence type="ECO:0000256" key="3">
    <source>
        <dbReference type="ARBA" id="ARBA00012438"/>
    </source>
</evidence>
<dbReference type="SUPFAM" id="SSF47384">
    <property type="entry name" value="Homodimeric domain of signal transducing histidine kinase"/>
    <property type="match status" value="1"/>
</dbReference>
<evidence type="ECO:0000256" key="14">
    <source>
        <dbReference type="ARBA" id="ARBA00023026"/>
    </source>
</evidence>
<dbReference type="PROSITE" id="PS50894">
    <property type="entry name" value="HPT"/>
    <property type="match status" value="1"/>
</dbReference>
<dbReference type="Pfam" id="PF08447">
    <property type="entry name" value="PAS_3"/>
    <property type="match status" value="1"/>
</dbReference>
<dbReference type="PROSITE" id="PS50113">
    <property type="entry name" value="PAC"/>
    <property type="match status" value="1"/>
</dbReference>
<dbReference type="InterPro" id="IPR011006">
    <property type="entry name" value="CheY-like_superfamily"/>
</dbReference>
<evidence type="ECO:0000256" key="18">
    <source>
        <dbReference type="ARBA" id="ARBA00068150"/>
    </source>
</evidence>
<dbReference type="InterPro" id="IPR004358">
    <property type="entry name" value="Sig_transdc_His_kin-like_C"/>
</dbReference>
<dbReference type="CDD" id="cd16922">
    <property type="entry name" value="HATPase_EvgS-ArcB-TorS-like"/>
    <property type="match status" value="1"/>
</dbReference>
<keyword evidence="6" id="KW-0808">Transferase</keyword>
<feature type="transmembrane region" description="Helical" evidence="23">
    <location>
        <begin position="154"/>
        <end position="177"/>
    </location>
</feature>
<keyword evidence="7 23" id="KW-0812">Transmembrane</keyword>
<dbReference type="InterPro" id="IPR013655">
    <property type="entry name" value="PAS_fold_3"/>
</dbReference>
<dbReference type="Pfam" id="PF02518">
    <property type="entry name" value="HATPase_c"/>
    <property type="match status" value="1"/>
</dbReference>
<dbReference type="SUPFAM" id="SSF47226">
    <property type="entry name" value="Histidine-containing phosphotransfer domain, HPT domain"/>
    <property type="match status" value="1"/>
</dbReference>
<evidence type="ECO:0000256" key="2">
    <source>
        <dbReference type="ARBA" id="ARBA00004651"/>
    </source>
</evidence>
<dbReference type="EC" id="2.7.13.3" evidence="3"/>
<feature type="domain" description="Response regulatory" evidence="25">
    <location>
        <begin position="794"/>
        <end position="911"/>
    </location>
</feature>
<dbReference type="Pfam" id="PF00512">
    <property type="entry name" value="HisKA"/>
    <property type="match status" value="1"/>
</dbReference>
<proteinExistence type="predicted"/>
<comment type="subunit">
    <text evidence="17">At low DSF concentrations, interacts with RpfF.</text>
</comment>
<dbReference type="Proteomes" id="UP000267464">
    <property type="component" value="Unassembled WGS sequence"/>
</dbReference>
<comment type="catalytic activity">
    <reaction evidence="1">
        <text>ATP + protein L-histidine = ADP + protein N-phospho-L-histidine.</text>
        <dbReference type="EC" id="2.7.13.3"/>
    </reaction>
</comment>
<feature type="transmembrane region" description="Helical" evidence="23">
    <location>
        <begin position="6"/>
        <end position="34"/>
    </location>
</feature>